<comment type="catalytic activity">
    <reaction evidence="1">
        <text>Eliminative cleavage of (1-&gt;4)-alpha-D-galacturonan to give oligosaccharides with 4-deoxy-alpha-D-galact-4-enuronosyl groups at their non-reducing ends.</text>
        <dbReference type="EC" id="4.2.2.2"/>
    </reaction>
</comment>
<feature type="signal peptide" evidence="13">
    <location>
        <begin position="1"/>
        <end position="18"/>
    </location>
</feature>
<feature type="region of interest" description="Disordered" evidence="11">
    <location>
        <begin position="644"/>
        <end position="672"/>
    </location>
</feature>
<dbReference type="OrthoDB" id="441042at2759"/>
<dbReference type="Gene3D" id="2.160.20.10">
    <property type="entry name" value="Single-stranded right-handed beta-helix, Pectin lyase-like"/>
    <property type="match status" value="1"/>
</dbReference>
<evidence type="ECO:0000256" key="5">
    <source>
        <dbReference type="ARBA" id="ARBA00012272"/>
    </source>
</evidence>
<dbReference type="InterPro" id="IPR018712">
    <property type="entry name" value="Tle1-like_cat"/>
</dbReference>
<evidence type="ECO:0000256" key="6">
    <source>
        <dbReference type="ARBA" id="ARBA00022525"/>
    </source>
</evidence>
<feature type="compositionally biased region" description="Low complexity" evidence="11">
    <location>
        <begin position="478"/>
        <end position="503"/>
    </location>
</feature>
<dbReference type="PANTHER" id="PTHR33840">
    <property type="match status" value="1"/>
</dbReference>
<dbReference type="Proteomes" id="UP000781932">
    <property type="component" value="Unassembled WGS sequence"/>
</dbReference>
<comment type="cofactor">
    <cofactor evidence="2">
        <name>Ca(2+)</name>
        <dbReference type="ChEBI" id="CHEBI:29108"/>
    </cofactor>
</comment>
<dbReference type="GO" id="GO:0030570">
    <property type="term" value="F:pectate lyase activity"/>
    <property type="evidence" value="ECO:0007669"/>
    <property type="project" value="UniProtKB-EC"/>
</dbReference>
<evidence type="ECO:0000256" key="9">
    <source>
        <dbReference type="ARBA" id="ARBA00023239"/>
    </source>
</evidence>
<dbReference type="RefSeq" id="XP_038739235.1">
    <property type="nucleotide sequence ID" value="XM_038895529.1"/>
</dbReference>
<organism evidence="15 16">
    <name type="scientific">Colletotrichum karsti</name>
    <dbReference type="NCBI Taxonomy" id="1095194"/>
    <lineage>
        <taxon>Eukaryota</taxon>
        <taxon>Fungi</taxon>
        <taxon>Dikarya</taxon>
        <taxon>Ascomycota</taxon>
        <taxon>Pezizomycotina</taxon>
        <taxon>Sordariomycetes</taxon>
        <taxon>Hypocreomycetidae</taxon>
        <taxon>Glomerellales</taxon>
        <taxon>Glomerellaceae</taxon>
        <taxon>Colletotrichum</taxon>
        <taxon>Colletotrichum boninense species complex</taxon>
    </lineage>
</organism>
<evidence type="ECO:0000256" key="1">
    <source>
        <dbReference type="ARBA" id="ARBA00000695"/>
    </source>
</evidence>
<feature type="region of interest" description="Disordered" evidence="11">
    <location>
        <begin position="24"/>
        <end position="52"/>
    </location>
</feature>
<feature type="region of interest" description="Disordered" evidence="11">
    <location>
        <begin position="934"/>
        <end position="954"/>
    </location>
</feature>
<evidence type="ECO:0000256" key="7">
    <source>
        <dbReference type="ARBA" id="ARBA00022729"/>
    </source>
</evidence>
<protein>
    <recommendedName>
        <fullName evidence="5">pectate lyase</fullName>
        <ecNumber evidence="5">4.2.2.2</ecNumber>
    </recommendedName>
</protein>
<reference evidence="15" key="1">
    <citation type="submission" date="2020-03" db="EMBL/GenBank/DDBJ databases">
        <authorList>
            <person name="He L."/>
        </authorList>
    </citation>
    <scope>NUCLEOTIDE SEQUENCE</scope>
    <source>
        <strain evidence="15">CkLH20</strain>
    </source>
</reference>
<evidence type="ECO:0000256" key="2">
    <source>
        <dbReference type="ARBA" id="ARBA00001913"/>
    </source>
</evidence>
<feature type="compositionally biased region" description="Basic and acidic residues" evidence="11">
    <location>
        <begin position="939"/>
        <end position="954"/>
    </location>
</feature>
<accession>A0A9P6LCV1</accession>
<keyword evidence="12" id="KW-1133">Transmembrane helix</keyword>
<evidence type="ECO:0000256" key="8">
    <source>
        <dbReference type="ARBA" id="ARBA00022837"/>
    </source>
</evidence>
<dbReference type="GO" id="GO:0005576">
    <property type="term" value="C:extracellular region"/>
    <property type="evidence" value="ECO:0007669"/>
    <property type="project" value="UniProtKB-SubCell"/>
</dbReference>
<evidence type="ECO:0000256" key="10">
    <source>
        <dbReference type="ARBA" id="ARBA00025679"/>
    </source>
</evidence>
<feature type="compositionally biased region" description="Basic and acidic residues" evidence="11">
    <location>
        <begin position="660"/>
        <end position="672"/>
    </location>
</feature>
<keyword evidence="12" id="KW-0472">Membrane</keyword>
<comment type="similarity">
    <text evidence="4">Belongs to the polysaccharide lyase 3 family.</text>
</comment>
<dbReference type="PANTHER" id="PTHR33840:SF16">
    <property type="entry name" value="DUF2235 DOMAIN-CONTAINING PROTEIN"/>
    <property type="match status" value="1"/>
</dbReference>
<evidence type="ECO:0000313" key="16">
    <source>
        <dbReference type="Proteomes" id="UP000781932"/>
    </source>
</evidence>
<evidence type="ECO:0000256" key="12">
    <source>
        <dbReference type="SAM" id="Phobius"/>
    </source>
</evidence>
<dbReference type="EMBL" id="JAATWM020000065">
    <property type="protein sequence ID" value="KAF9869774.1"/>
    <property type="molecule type" value="Genomic_DNA"/>
</dbReference>
<dbReference type="InterPro" id="IPR004898">
    <property type="entry name" value="Pectate_lyase_PlyH/PlyE-like"/>
</dbReference>
<keyword evidence="8" id="KW-0106">Calcium</keyword>
<feature type="region of interest" description="Disordered" evidence="11">
    <location>
        <begin position="470"/>
        <end position="508"/>
    </location>
</feature>
<name>A0A9P6LCV1_9PEZI</name>
<feature type="region of interest" description="Disordered" evidence="11">
    <location>
        <begin position="551"/>
        <end position="629"/>
    </location>
</feature>
<gene>
    <name evidence="15" type="ORF">CkaCkLH20_12817</name>
</gene>
<feature type="domain" description="T6SS Phospholipase effector Tle1-like catalytic" evidence="14">
    <location>
        <begin position="677"/>
        <end position="1040"/>
    </location>
</feature>
<evidence type="ECO:0000259" key="14">
    <source>
        <dbReference type="Pfam" id="PF09994"/>
    </source>
</evidence>
<evidence type="ECO:0000313" key="15">
    <source>
        <dbReference type="EMBL" id="KAF9869774.1"/>
    </source>
</evidence>
<dbReference type="InterPro" id="IPR012334">
    <property type="entry name" value="Pectin_lyas_fold"/>
</dbReference>
<keyword evidence="6" id="KW-0964">Secreted</keyword>
<dbReference type="Pfam" id="PF03211">
    <property type="entry name" value="Pectate_lyase"/>
    <property type="match status" value="1"/>
</dbReference>
<comment type="function">
    <text evidence="10">Pectinolytic enzyme consist of four classes of enzymes: pectin lyase, polygalacturonase, pectin methylesterase and rhamnogalacturonase. Among pectinolytic enzymes, pectin lyase is the most important in depolymerization of pectin, since it cleaves internal glycosidic bonds of highly methylated pectins. Favors pectate, the anion, over pectin, the methyl ester.</text>
</comment>
<evidence type="ECO:0000256" key="3">
    <source>
        <dbReference type="ARBA" id="ARBA00004613"/>
    </source>
</evidence>
<keyword evidence="7 13" id="KW-0732">Signal</keyword>
<feature type="chain" id="PRO_5040429717" description="pectate lyase" evidence="13">
    <location>
        <begin position="19"/>
        <end position="1254"/>
    </location>
</feature>
<proteinExistence type="inferred from homology"/>
<keyword evidence="9" id="KW-0456">Lyase</keyword>
<evidence type="ECO:0000256" key="4">
    <source>
        <dbReference type="ARBA" id="ARBA00006463"/>
    </source>
</evidence>
<dbReference type="Pfam" id="PF09994">
    <property type="entry name" value="T6SS_Tle1-like_cat"/>
    <property type="match status" value="1"/>
</dbReference>
<feature type="transmembrane region" description="Helical" evidence="12">
    <location>
        <begin position="520"/>
        <end position="542"/>
    </location>
</feature>
<keyword evidence="16" id="KW-1185">Reference proteome</keyword>
<dbReference type="AlphaFoldDB" id="A0A9P6LCV1"/>
<comment type="caution">
    <text evidence="15">The sequence shown here is derived from an EMBL/GenBank/DDBJ whole genome shotgun (WGS) entry which is preliminary data.</text>
</comment>
<evidence type="ECO:0000256" key="11">
    <source>
        <dbReference type="SAM" id="MobiDB-lite"/>
    </source>
</evidence>
<evidence type="ECO:0000256" key="13">
    <source>
        <dbReference type="SAM" id="SignalP"/>
    </source>
</evidence>
<dbReference type="GeneID" id="62168603"/>
<sequence>MKIAGSSIFFLLPALAQTAVIERRQTGDGPGGSADSTQGDLGERPPPRFPFPVTKFPVATETVVLEQAMYVMPGQVFDGGMKRYERVEGSCNEQAEGTDADAVFNLLSGSTIRNVIIGQHQAEGIHALGDAWVENVWWEDVCEDALTAKGLNTQLRVIGGGARNATDKIFQDNSLGGKYNITGFYAENFGTFYQSCGNCLNQAKRNATIQNVVAVNGIRMGIINPNYGDEFRLKNSQLQDLDVIVDKEIGNNVQTVPYTIGNGPDLKYALYNETRDAITEFEGEVLNTYEPEEPPDRKYGKGHFACEGVLLDGEKSIMSSPNAFIANGTCYYAANEKVDDWLPCGNAALGDKSCCQRGDMCLSSHACYNPRFGITYQAGCSDPDYKDANCPDKGALSDHPWTGLVYCNGTSEQWVACEQSRKPKTLTSADACWCPQASRTVAFTDSSILENIVQLPTALGGSVIWQPGHVPIPTQPNTTPTESSSVLTPTTTPSTSVPSPTETGKAAGTDYTSMTSGAKVGIGVGVGAGCMVLLAVLIYLFFARRKLQKSDRAELENTKFGGGQGWGRTPMTPAGTTISELEPTNAYQWSTRTELDATPRGSTAEEPDGSGNKMHERPHSSPLGKSLSSFEQPHLPAIQLTEKHTDGLESSFPKQASVGARKDTDTAPRKDNDAASKRIIICCDGTWQSSATGKKNIPSNVTRLARSISRTGRDEKGNLFQQVVYYSSGIGTGDLTLLEKAREGGFGVGLNGDVVDAYNFIVNNYSPGDKILCFGFSRGAYTARSVAGLVTDIGIIRPKDMQDFPDLFDVYRHSDESHNFRQSKEYREWVTGVRAKDGDPGKYVIDGENWIKVPHRKPREESRFIEAIGVFDTVGSLGIPNATMSQWSLSLVRRFAPILGIDDGGFHNLSLSPFTRNAFHALALDEHRKPFSPTLWHYPPKEQRDPPARKDKKTTEKLADEFRSLQHKPCTSEEQLSDAWADYIGEAMYEAMKQPDPKLLQVWFPGYHINVGGGNPNILDGGQTDFEQISLISFAWMCEQVRPYLQLDDNADELEQTKSSLADREVEQRKKLIEDSRAAKNYGSYRVMEPIWRALDVTGLYEASWKTLPEAADDEWALGPIEDSFSGLMRMAHSKYRTPGEYKKDDVGNDVGETNEQIHPSVHFRIAGHPTYLPPSLEGFLRSKKKTTGDKSLTKRYEYEWRKGKVVIPEYTIDPSHNITRRLAEHFMGGKGFVEQLLAVHEDKLQYSPGHLQD</sequence>
<dbReference type="SUPFAM" id="SSF51126">
    <property type="entry name" value="Pectin lyase-like"/>
    <property type="match status" value="1"/>
</dbReference>
<dbReference type="InterPro" id="IPR011050">
    <property type="entry name" value="Pectin_lyase_fold/virulence"/>
</dbReference>
<dbReference type="EC" id="4.2.2.2" evidence="5"/>
<comment type="subcellular location">
    <subcellularLocation>
        <location evidence="3">Secreted</location>
    </subcellularLocation>
</comment>
<reference evidence="15" key="2">
    <citation type="submission" date="2020-11" db="EMBL/GenBank/DDBJ databases">
        <title>Whole genome sequencing of Colletotrichum sp.</title>
        <authorList>
            <person name="Li H."/>
        </authorList>
    </citation>
    <scope>NUCLEOTIDE SEQUENCE</scope>
    <source>
        <strain evidence="15">CkLH20</strain>
    </source>
</reference>
<keyword evidence="12" id="KW-0812">Transmembrane</keyword>